<name>A0A645DH81_9ZZZZ</name>
<evidence type="ECO:0000313" key="2">
    <source>
        <dbReference type="EMBL" id="MPM88834.1"/>
    </source>
</evidence>
<gene>
    <name evidence="2" type="ORF">SDC9_135938</name>
</gene>
<feature type="region of interest" description="Disordered" evidence="1">
    <location>
        <begin position="104"/>
        <end position="130"/>
    </location>
</feature>
<proteinExistence type="predicted"/>
<comment type="caution">
    <text evidence="2">The sequence shown here is derived from an EMBL/GenBank/DDBJ whole genome shotgun (WGS) entry which is preliminary data.</text>
</comment>
<dbReference type="AlphaFoldDB" id="A0A645DH81"/>
<dbReference type="EMBL" id="VSSQ01036372">
    <property type="protein sequence ID" value="MPM88834.1"/>
    <property type="molecule type" value="Genomic_DNA"/>
</dbReference>
<sequence length="202" mass="21149">MAGRHHLERLGLARDVLGDRAALGIDQQRGDELGRVERDLLRTLRDRRDVAGRGGPDGQRHGVLGRQGPAGRHGSGGRSGAGRQGVVVRHGFADGRDVAVRHGHHVGEDDGDVVRPAGGVGRGDQLGERVGPVRDGDHPGQVRVVHQAAQPVGAQQQPVTGGGVDQTDVRVVVRGAVEHPQQQRAVRMGGGLLGGEPALVDQ</sequence>
<organism evidence="2">
    <name type="scientific">bioreactor metagenome</name>
    <dbReference type="NCBI Taxonomy" id="1076179"/>
    <lineage>
        <taxon>unclassified sequences</taxon>
        <taxon>metagenomes</taxon>
        <taxon>ecological metagenomes</taxon>
    </lineage>
</organism>
<accession>A0A645DH81</accession>
<evidence type="ECO:0000256" key="1">
    <source>
        <dbReference type="SAM" id="MobiDB-lite"/>
    </source>
</evidence>
<feature type="compositionally biased region" description="Gly residues" evidence="1">
    <location>
        <begin position="71"/>
        <end position="83"/>
    </location>
</feature>
<feature type="region of interest" description="Disordered" evidence="1">
    <location>
        <begin position="47"/>
        <end position="84"/>
    </location>
</feature>
<reference evidence="2" key="1">
    <citation type="submission" date="2019-08" db="EMBL/GenBank/DDBJ databases">
        <authorList>
            <person name="Kucharzyk K."/>
            <person name="Murdoch R.W."/>
            <person name="Higgins S."/>
            <person name="Loffler F."/>
        </authorList>
    </citation>
    <scope>NUCLEOTIDE SEQUENCE</scope>
</reference>
<protein>
    <submittedName>
        <fullName evidence="2">Uncharacterized protein</fullName>
    </submittedName>
</protein>